<reference evidence="3 4" key="1">
    <citation type="journal article" date="2019" name="Mol. Ecol. Resour.">
        <title>Chromosome-level genome assembly of Triplophysa tibetana, a fish adapted to the harsh high-altitude environment of the Tibetan Plateau.</title>
        <authorList>
            <person name="Yang X."/>
            <person name="Liu H."/>
            <person name="Ma Z."/>
            <person name="Zou Y."/>
            <person name="Zou M."/>
            <person name="Mao Y."/>
            <person name="Li X."/>
            <person name="Wang H."/>
            <person name="Chen T."/>
            <person name="Wang W."/>
            <person name="Yang R."/>
        </authorList>
    </citation>
    <scope>NUCLEOTIDE SEQUENCE [LARGE SCALE GENOMIC DNA]</scope>
    <source>
        <strain evidence="3">TTIB1903HZAU</strain>
        <tissue evidence="3">Muscle</tissue>
    </source>
</reference>
<feature type="domain" description="Ig-like" evidence="2">
    <location>
        <begin position="20"/>
        <end position="118"/>
    </location>
</feature>
<evidence type="ECO:0000313" key="3">
    <source>
        <dbReference type="EMBL" id="KAA0722467.1"/>
    </source>
</evidence>
<organism evidence="3 4">
    <name type="scientific">Triplophysa tibetana</name>
    <dbReference type="NCBI Taxonomy" id="1572043"/>
    <lineage>
        <taxon>Eukaryota</taxon>
        <taxon>Metazoa</taxon>
        <taxon>Chordata</taxon>
        <taxon>Craniata</taxon>
        <taxon>Vertebrata</taxon>
        <taxon>Euteleostomi</taxon>
        <taxon>Actinopterygii</taxon>
        <taxon>Neopterygii</taxon>
        <taxon>Teleostei</taxon>
        <taxon>Ostariophysi</taxon>
        <taxon>Cypriniformes</taxon>
        <taxon>Nemacheilidae</taxon>
        <taxon>Triplophysa</taxon>
    </lineage>
</organism>
<feature type="transmembrane region" description="Helical" evidence="1">
    <location>
        <begin position="162"/>
        <end position="188"/>
    </location>
</feature>
<dbReference type="Proteomes" id="UP000324632">
    <property type="component" value="Chromosome 4"/>
</dbReference>
<dbReference type="PROSITE" id="PS50835">
    <property type="entry name" value="IG_LIKE"/>
    <property type="match status" value="1"/>
</dbReference>
<name>A0A5A9PNX9_9TELE</name>
<dbReference type="Gene3D" id="2.60.40.10">
    <property type="entry name" value="Immunoglobulins"/>
    <property type="match status" value="1"/>
</dbReference>
<keyword evidence="1" id="KW-1133">Transmembrane helix</keyword>
<evidence type="ECO:0000313" key="4">
    <source>
        <dbReference type="Proteomes" id="UP000324632"/>
    </source>
</evidence>
<gene>
    <name evidence="3" type="ORF">E1301_Tti007077</name>
</gene>
<dbReference type="InterPro" id="IPR007110">
    <property type="entry name" value="Ig-like_dom"/>
</dbReference>
<sequence length="245" mass="28134">MERSRVTVTALICVMFGEYQRVFGTEVKIRVKPGDNVTFFCDRAILAFEMVWIKNQSHGNQSTLFITAEALFIYTFPRFTYLPNSSSNSYDLHIANVSIYDEGIYFCAKAERNLKEVNGKLESRLEYQYGNRKTHLSVSELVTSGPSSTVSPPPVSDCFICWTLLFSVCPVCVLFSSIFVYICVYCFCQKKTTGRTYLYSLPSFLLQCADLKEKHRCEMNKTGKFCVHSELMYRLLPTAHPYDKM</sequence>
<keyword evidence="1" id="KW-0472">Membrane</keyword>
<evidence type="ECO:0000259" key="2">
    <source>
        <dbReference type="PROSITE" id="PS50835"/>
    </source>
</evidence>
<keyword evidence="1" id="KW-0812">Transmembrane</keyword>
<dbReference type="SMART" id="SM00409">
    <property type="entry name" value="IG"/>
    <property type="match status" value="1"/>
</dbReference>
<evidence type="ECO:0000256" key="1">
    <source>
        <dbReference type="SAM" id="Phobius"/>
    </source>
</evidence>
<dbReference type="EMBL" id="SOYY01000004">
    <property type="protein sequence ID" value="KAA0722467.1"/>
    <property type="molecule type" value="Genomic_DNA"/>
</dbReference>
<dbReference type="InterPro" id="IPR036179">
    <property type="entry name" value="Ig-like_dom_sf"/>
</dbReference>
<dbReference type="SUPFAM" id="SSF48726">
    <property type="entry name" value="Immunoglobulin"/>
    <property type="match status" value="1"/>
</dbReference>
<dbReference type="InterPro" id="IPR013783">
    <property type="entry name" value="Ig-like_fold"/>
</dbReference>
<dbReference type="InterPro" id="IPR003599">
    <property type="entry name" value="Ig_sub"/>
</dbReference>
<dbReference type="AlphaFoldDB" id="A0A5A9PNX9"/>
<comment type="caution">
    <text evidence="3">The sequence shown here is derived from an EMBL/GenBank/DDBJ whole genome shotgun (WGS) entry which is preliminary data.</text>
</comment>
<accession>A0A5A9PNX9</accession>
<proteinExistence type="predicted"/>
<protein>
    <recommendedName>
        <fullName evidence="2">Ig-like domain-containing protein</fullName>
    </recommendedName>
</protein>
<keyword evidence="4" id="KW-1185">Reference proteome</keyword>